<dbReference type="InterPro" id="IPR006311">
    <property type="entry name" value="TAT_signal"/>
</dbReference>
<keyword evidence="2" id="KW-1185">Reference proteome</keyword>
<evidence type="ECO:0000313" key="2">
    <source>
        <dbReference type="Proteomes" id="UP000628840"/>
    </source>
</evidence>
<proteinExistence type="predicted"/>
<evidence type="ECO:0000313" key="1">
    <source>
        <dbReference type="EMBL" id="GGL43690.1"/>
    </source>
</evidence>
<protein>
    <submittedName>
        <fullName evidence="1">Uncharacterized protein</fullName>
    </submittedName>
</protein>
<dbReference type="Proteomes" id="UP000628840">
    <property type="component" value="Unassembled WGS sequence"/>
</dbReference>
<accession>A0A830F5S1</accession>
<organism evidence="1 2">
    <name type="scientific">Halarchaeum grantii</name>
    <dbReference type="NCBI Taxonomy" id="1193105"/>
    <lineage>
        <taxon>Archaea</taxon>
        <taxon>Methanobacteriati</taxon>
        <taxon>Methanobacteriota</taxon>
        <taxon>Stenosarchaea group</taxon>
        <taxon>Halobacteria</taxon>
        <taxon>Halobacteriales</taxon>
        <taxon>Halobacteriaceae</taxon>
    </lineage>
</organism>
<dbReference type="AlphaFoldDB" id="A0A830F5S1"/>
<dbReference type="PROSITE" id="PS51257">
    <property type="entry name" value="PROKAR_LIPOPROTEIN"/>
    <property type="match status" value="1"/>
</dbReference>
<name>A0A830F5S1_9EURY</name>
<dbReference type="PROSITE" id="PS51318">
    <property type="entry name" value="TAT"/>
    <property type="match status" value="1"/>
</dbReference>
<dbReference type="EMBL" id="BMPF01000006">
    <property type="protein sequence ID" value="GGL43690.1"/>
    <property type="molecule type" value="Genomic_DNA"/>
</dbReference>
<comment type="caution">
    <text evidence="1">The sequence shown here is derived from an EMBL/GenBank/DDBJ whole genome shotgun (WGS) entry which is preliminary data.</text>
</comment>
<gene>
    <name evidence="1" type="ORF">GCM10009037_28900</name>
</gene>
<sequence length="123" mass="12974">MGKRIATMDRRTLLRGAGTVALAALAGCAGTESAESSLLVASEDFHFDDDGALVVTAVVSNVGDTRHGATVVFAPEVNGETRERRIDVELAAHETRAVETTYGDVDEADVSSLELVVSLEDVR</sequence>
<reference evidence="1 2" key="1">
    <citation type="journal article" date="2019" name="Int. J. Syst. Evol. Microbiol.">
        <title>The Global Catalogue of Microorganisms (GCM) 10K type strain sequencing project: providing services to taxonomists for standard genome sequencing and annotation.</title>
        <authorList>
            <consortium name="The Broad Institute Genomics Platform"/>
            <consortium name="The Broad Institute Genome Sequencing Center for Infectious Disease"/>
            <person name="Wu L."/>
            <person name="Ma J."/>
        </authorList>
    </citation>
    <scope>NUCLEOTIDE SEQUENCE [LARGE SCALE GENOMIC DNA]</scope>
    <source>
        <strain evidence="1 2">JCM 19585</strain>
    </source>
</reference>